<accession>A0A1I6NZI7</accession>
<dbReference type="AlphaFoldDB" id="A0A1I6NZI7"/>
<dbReference type="OrthoDB" id="376185at2157"/>
<evidence type="ECO:0000313" key="2">
    <source>
        <dbReference type="EMBL" id="SFS33362.1"/>
    </source>
</evidence>
<name>A0A1I6NZI7_9EURY</name>
<organism evidence="2 3">
    <name type="scientific">Halostagnicola kamekurae</name>
    <dbReference type="NCBI Taxonomy" id="619731"/>
    <lineage>
        <taxon>Archaea</taxon>
        <taxon>Methanobacteriati</taxon>
        <taxon>Methanobacteriota</taxon>
        <taxon>Stenosarchaea group</taxon>
        <taxon>Halobacteria</taxon>
        <taxon>Halobacteriales</taxon>
        <taxon>Natrialbaceae</taxon>
        <taxon>Halostagnicola</taxon>
    </lineage>
</organism>
<dbReference type="EMBL" id="FOZS01000001">
    <property type="protein sequence ID" value="SFS33362.1"/>
    <property type="molecule type" value="Genomic_DNA"/>
</dbReference>
<proteinExistence type="predicted"/>
<feature type="region of interest" description="Disordered" evidence="1">
    <location>
        <begin position="180"/>
        <end position="199"/>
    </location>
</feature>
<keyword evidence="3" id="KW-1185">Reference proteome</keyword>
<feature type="compositionally biased region" description="Polar residues" evidence="1">
    <location>
        <begin position="251"/>
        <end position="270"/>
    </location>
</feature>
<reference evidence="3" key="1">
    <citation type="submission" date="2016-10" db="EMBL/GenBank/DDBJ databases">
        <authorList>
            <person name="Varghese N."/>
            <person name="Submissions S."/>
        </authorList>
    </citation>
    <scope>NUCLEOTIDE SEQUENCE [LARGE SCALE GENOMIC DNA]</scope>
    <source>
        <strain evidence="3">DSM 22427</strain>
    </source>
</reference>
<evidence type="ECO:0000313" key="3">
    <source>
        <dbReference type="Proteomes" id="UP000199199"/>
    </source>
</evidence>
<protein>
    <submittedName>
        <fullName evidence="2">Uncharacterized protein</fullName>
    </submittedName>
</protein>
<dbReference type="RefSeq" id="WP_092900446.1">
    <property type="nucleotide sequence ID" value="NZ_FOZS01000001.1"/>
</dbReference>
<dbReference type="Proteomes" id="UP000199199">
    <property type="component" value="Unassembled WGS sequence"/>
</dbReference>
<feature type="region of interest" description="Disordered" evidence="1">
    <location>
        <begin position="243"/>
        <end position="290"/>
    </location>
</feature>
<sequence length="290" mass="30932">MKRRTFVIGAGGIGAATIGGLAFADTAAAEVEAGLFSVEDEHFDTNSGRLDRLELADVTVFASWKGFSHPVESVDWVLEATVDGEGFEPIGTANVTFDEPDEYEGDASSTSIERIDLVEEFGRETFEVNGDESYETDATERFDIEFRVTATVADVDGNEVEESVTGGSTVGITNIGAEVDVGGEGDIDGEQEDGSEYGPVETMDGVEAWTGWNPFTVDLVNTNPYPVIATVEWAISDDTKHELEAGEEETVTSPLLSSDGTSAHSRSQSKVDAAETKEEFVGLGEVTEAD</sequence>
<feature type="compositionally biased region" description="Acidic residues" evidence="1">
    <location>
        <begin position="181"/>
        <end position="195"/>
    </location>
</feature>
<gene>
    <name evidence="2" type="ORF">SAMN04488556_0225</name>
</gene>
<evidence type="ECO:0000256" key="1">
    <source>
        <dbReference type="SAM" id="MobiDB-lite"/>
    </source>
</evidence>